<evidence type="ECO:0000313" key="2">
    <source>
        <dbReference type="EMBL" id="MCR6097978.1"/>
    </source>
</evidence>
<keyword evidence="1" id="KW-0812">Transmembrane</keyword>
<keyword evidence="3" id="KW-1185">Reference proteome</keyword>
<organism evidence="2 3">
    <name type="scientific">Salipaludibacillus agaradhaerens</name>
    <name type="common">Bacillus agaradhaerens</name>
    <dbReference type="NCBI Taxonomy" id="76935"/>
    <lineage>
        <taxon>Bacteria</taxon>
        <taxon>Bacillati</taxon>
        <taxon>Bacillota</taxon>
        <taxon>Bacilli</taxon>
        <taxon>Bacillales</taxon>
        <taxon>Bacillaceae</taxon>
    </lineage>
</organism>
<dbReference type="InterPro" id="IPR048146">
    <property type="entry name" value="RAxF_45-like"/>
</dbReference>
<dbReference type="EMBL" id="JABXYM010000001">
    <property type="protein sequence ID" value="MCR6097978.1"/>
    <property type="molecule type" value="Genomic_DNA"/>
</dbReference>
<keyword evidence="1" id="KW-1133">Transmembrane helix</keyword>
<sequence>MNQAVFNIARQRYVTFLYIVRAVFYAVAFKGGSLPFFSNFIKYNKNSKSISIPSYNKNEQRGRAYLKLSFSIGKI</sequence>
<dbReference type="NCBIfam" id="NF041642">
    <property type="entry name" value="RAxF_45"/>
    <property type="match status" value="1"/>
</dbReference>
<evidence type="ECO:0000256" key="1">
    <source>
        <dbReference type="SAM" id="Phobius"/>
    </source>
</evidence>
<proteinExistence type="predicted"/>
<gene>
    <name evidence="2" type="ORF">HXA33_15680</name>
</gene>
<name>A0A9Q4B435_SALAG</name>
<keyword evidence="1" id="KW-0472">Membrane</keyword>
<comment type="caution">
    <text evidence="2">The sequence shown here is derived from an EMBL/GenBank/DDBJ whole genome shotgun (WGS) entry which is preliminary data.</text>
</comment>
<protein>
    <submittedName>
        <fullName evidence="2">Uncharacterized protein</fullName>
    </submittedName>
</protein>
<accession>A0A9Q4B435</accession>
<reference evidence="2" key="1">
    <citation type="submission" date="2020-06" db="EMBL/GenBank/DDBJ databases">
        <title>Insight into the genomes of haloalkaliphilic bacilli from Kenyan soda lakes.</title>
        <authorList>
            <person name="Mwirichia R."/>
            <person name="Villamizar G.C."/>
            <person name="Poehlein A."/>
            <person name="Mugweru J."/>
            <person name="Kipnyargis A."/>
            <person name="Kiplimo D."/>
            <person name="Orwa P."/>
            <person name="Daniel R."/>
        </authorList>
    </citation>
    <scope>NUCLEOTIDE SEQUENCE</scope>
    <source>
        <strain evidence="2">B1096_S55</strain>
    </source>
</reference>
<evidence type="ECO:0000313" key="3">
    <source>
        <dbReference type="Proteomes" id="UP001057753"/>
    </source>
</evidence>
<dbReference type="AlphaFoldDB" id="A0A9Q4B435"/>
<feature type="transmembrane region" description="Helical" evidence="1">
    <location>
        <begin position="16"/>
        <end position="37"/>
    </location>
</feature>
<dbReference type="RefSeq" id="WP_257822354.1">
    <property type="nucleotide sequence ID" value="NZ_JABXYM010000001.1"/>
</dbReference>
<dbReference type="Proteomes" id="UP001057753">
    <property type="component" value="Unassembled WGS sequence"/>
</dbReference>